<feature type="transmembrane region" description="Helical" evidence="9">
    <location>
        <begin position="179"/>
        <end position="200"/>
    </location>
</feature>
<evidence type="ECO:0000256" key="9">
    <source>
        <dbReference type="SAM" id="Phobius"/>
    </source>
</evidence>
<dbReference type="SUPFAM" id="SSF52343">
    <property type="entry name" value="Ferredoxin reductase-like, C-terminal NADP-linked domain"/>
    <property type="match status" value="1"/>
</dbReference>
<sequence length="730" mass="80877">MTPSNSFSAAIAALFVFLLPSSAATELLEGYGRDAYKLPCGQACGFSVPTTLNCPEFAGLSAEQLVLAYPSPACMANDSAYLTSIAWCIDNRCDKSTKPEAINEFWNSALIAGQNEPGVILRYSYDEALAQIDRKNPPEPLNLTEISLNRTIEVTDDVYLSFMNAVKAYETSGTNESKYSLLAFLSGVFVPIAFSLLRFVPIPPPLQSKLYAYFIDPPAWGKKHSVPILGLGLVPTRGQALFILYIIAINAIATFEGYPTFAPNGMFPDRRYDLIRQIGNRAGVIAFANTPLIILYAGRNSLLLWLTNWSHSTFLLLHRWIAMISIIQVALHSLMWLQLVVESDSHASSVVLPYWYWGVVATLAFCLMFPFSLQWMRRAMYEVFLLAHICLAVLALVGSWYHIWYLYKDSSGFEIWLLIAMAVWGFERLLRIVRIARHGVKRAYITRVDDKYLRIDIPGTTCSGHCFAYFPTLSWRVWENHPFSVVNCQTPNQTDSQILSSPSDHESPVSLSNSVEGSTSKETGVAASDSHNPVTHNDTRPGITLFIRAQSGFTRQLAKYADSKSGVPILLEASYGHEGEVGTSSRLSPTPEYPNILCIAGGVGITGVFPALSNSLSTAKPLGTTKLYWGIRDQGLVDAVKDMIVGTNTREKAMGEQRQDTNWGNIEPHVTVGSRMDIKQVLQDELKDSVGGTTVIVCGPLPMCDEVRYICAAMARHGTVLRYREESFSW</sequence>
<protein>
    <recommendedName>
        <fullName evidence="15">Ferric oxidoreductase domain-containing protein</fullName>
    </recommendedName>
</protein>
<reference evidence="13" key="1">
    <citation type="journal article" date="2020" name="BMC Genomics">
        <title>Correction to: Identification and distribution of gene clusters required for synthesis of sphingolipid metabolism inhibitors in diverse species of the filamentous fungus Fusarium.</title>
        <authorList>
            <person name="Kim H.S."/>
            <person name="Lohmar J.M."/>
            <person name="Busman M."/>
            <person name="Brown D.W."/>
            <person name="Naumann T.A."/>
            <person name="Divon H.H."/>
            <person name="Lysoe E."/>
            <person name="Uhlig S."/>
            <person name="Proctor R.H."/>
        </authorList>
    </citation>
    <scope>NUCLEOTIDE SEQUENCE</scope>
    <source>
        <strain evidence="13">NRRL 22465</strain>
    </source>
</reference>
<accession>A0A8H4XIP2</accession>
<feature type="chain" id="PRO_5034979936" description="Ferric oxidoreductase domain-containing protein" evidence="10">
    <location>
        <begin position="25"/>
        <end position="730"/>
    </location>
</feature>
<keyword evidence="3 9" id="KW-0812">Transmembrane</keyword>
<evidence type="ECO:0000256" key="3">
    <source>
        <dbReference type="ARBA" id="ARBA00022692"/>
    </source>
</evidence>
<gene>
    <name evidence="13" type="ORF">FZEAL_7217</name>
</gene>
<dbReference type="GO" id="GO:0005886">
    <property type="term" value="C:plasma membrane"/>
    <property type="evidence" value="ECO:0007669"/>
    <property type="project" value="TreeGrafter"/>
</dbReference>
<dbReference type="PANTHER" id="PTHR32361:SF9">
    <property type="entry name" value="FERRIC REDUCTASE TRANSMEMBRANE COMPONENT 3-RELATED"/>
    <property type="match status" value="1"/>
</dbReference>
<keyword evidence="5" id="KW-0560">Oxidoreductase</keyword>
<dbReference type="PANTHER" id="PTHR32361">
    <property type="entry name" value="FERRIC/CUPRIC REDUCTASE TRANSMEMBRANE COMPONENT"/>
    <property type="match status" value="1"/>
</dbReference>
<keyword evidence="14" id="KW-1185">Reference proteome</keyword>
<feature type="signal peptide" evidence="10">
    <location>
        <begin position="1"/>
        <end position="24"/>
    </location>
</feature>
<feature type="transmembrane region" description="Helical" evidence="9">
    <location>
        <begin position="415"/>
        <end position="433"/>
    </location>
</feature>
<evidence type="ECO:0000256" key="7">
    <source>
        <dbReference type="ARBA" id="ARBA00023136"/>
    </source>
</evidence>
<dbReference type="SFLD" id="SFLDG01168">
    <property type="entry name" value="Ferric_reductase_subgroup_(FRE"/>
    <property type="match status" value="1"/>
</dbReference>
<feature type="domain" description="Ferric oxidoreductase" evidence="11">
    <location>
        <begin position="282"/>
        <end position="398"/>
    </location>
</feature>
<comment type="caution">
    <text evidence="13">The sequence shown here is derived from an EMBL/GenBank/DDBJ whole genome shotgun (WGS) entry which is preliminary data.</text>
</comment>
<evidence type="ECO:0000256" key="10">
    <source>
        <dbReference type="SAM" id="SignalP"/>
    </source>
</evidence>
<dbReference type="CDD" id="cd06186">
    <property type="entry name" value="NOX_Duox_like_FAD_NADP"/>
    <property type="match status" value="1"/>
</dbReference>
<dbReference type="GO" id="GO:0015677">
    <property type="term" value="P:copper ion import"/>
    <property type="evidence" value="ECO:0007669"/>
    <property type="project" value="TreeGrafter"/>
</dbReference>
<dbReference type="Gene3D" id="3.40.50.80">
    <property type="entry name" value="Nucleotide-binding domain of ferredoxin-NADP reductase (FNR) module"/>
    <property type="match status" value="1"/>
</dbReference>
<feature type="compositionally biased region" description="Polar residues" evidence="8">
    <location>
        <begin position="509"/>
        <end position="522"/>
    </location>
</feature>
<comment type="subcellular location">
    <subcellularLocation>
        <location evidence="1">Membrane</location>
        <topology evidence="1">Multi-pass membrane protein</topology>
    </subcellularLocation>
</comment>
<dbReference type="InterPro" id="IPR013130">
    <property type="entry name" value="Fe3_Rdtase_TM_dom"/>
</dbReference>
<dbReference type="Proteomes" id="UP000635477">
    <property type="component" value="Unassembled WGS sequence"/>
</dbReference>
<proteinExistence type="predicted"/>
<dbReference type="GO" id="GO:0006826">
    <property type="term" value="P:iron ion transport"/>
    <property type="evidence" value="ECO:0007669"/>
    <property type="project" value="TreeGrafter"/>
</dbReference>
<dbReference type="GO" id="GO:0000293">
    <property type="term" value="F:ferric-chelate reductase activity"/>
    <property type="evidence" value="ECO:0007669"/>
    <property type="project" value="UniProtKB-ARBA"/>
</dbReference>
<dbReference type="OrthoDB" id="167398at2759"/>
<evidence type="ECO:0000256" key="8">
    <source>
        <dbReference type="SAM" id="MobiDB-lite"/>
    </source>
</evidence>
<feature type="domain" description="Ferric reductase NAD binding" evidence="12">
    <location>
        <begin position="593"/>
        <end position="646"/>
    </location>
</feature>
<evidence type="ECO:0000256" key="6">
    <source>
        <dbReference type="ARBA" id="ARBA00023065"/>
    </source>
</evidence>
<organism evidence="13 14">
    <name type="scientific">Fusarium zealandicum</name>
    <dbReference type="NCBI Taxonomy" id="1053134"/>
    <lineage>
        <taxon>Eukaryota</taxon>
        <taxon>Fungi</taxon>
        <taxon>Dikarya</taxon>
        <taxon>Ascomycota</taxon>
        <taxon>Pezizomycotina</taxon>
        <taxon>Sordariomycetes</taxon>
        <taxon>Hypocreomycetidae</taxon>
        <taxon>Hypocreales</taxon>
        <taxon>Nectriaceae</taxon>
        <taxon>Fusarium</taxon>
        <taxon>Fusarium staphyleae species complex</taxon>
    </lineage>
</organism>
<keyword evidence="2" id="KW-0813">Transport</keyword>
<evidence type="ECO:0000256" key="1">
    <source>
        <dbReference type="ARBA" id="ARBA00004141"/>
    </source>
</evidence>
<evidence type="ECO:0000259" key="12">
    <source>
        <dbReference type="Pfam" id="PF08030"/>
    </source>
</evidence>
<feature type="transmembrane region" description="Helical" evidence="9">
    <location>
        <begin position="278"/>
        <end position="298"/>
    </location>
</feature>
<evidence type="ECO:0000313" key="13">
    <source>
        <dbReference type="EMBL" id="KAF4976070.1"/>
    </source>
</evidence>
<evidence type="ECO:0000313" key="14">
    <source>
        <dbReference type="Proteomes" id="UP000635477"/>
    </source>
</evidence>
<evidence type="ECO:0000256" key="2">
    <source>
        <dbReference type="ARBA" id="ARBA00022448"/>
    </source>
</evidence>
<dbReference type="GO" id="GO:0006879">
    <property type="term" value="P:intracellular iron ion homeostasis"/>
    <property type="evidence" value="ECO:0007669"/>
    <property type="project" value="TreeGrafter"/>
</dbReference>
<feature type="region of interest" description="Disordered" evidence="8">
    <location>
        <begin position="494"/>
        <end position="539"/>
    </location>
</feature>
<feature type="transmembrane region" description="Helical" evidence="9">
    <location>
        <begin position="383"/>
        <end position="403"/>
    </location>
</feature>
<dbReference type="Pfam" id="PF01794">
    <property type="entry name" value="Ferric_reduct"/>
    <property type="match status" value="1"/>
</dbReference>
<dbReference type="Pfam" id="PF08030">
    <property type="entry name" value="NAD_binding_6"/>
    <property type="match status" value="1"/>
</dbReference>
<name>A0A8H4XIP2_9HYPO</name>
<evidence type="ECO:0000259" key="11">
    <source>
        <dbReference type="Pfam" id="PF01794"/>
    </source>
</evidence>
<evidence type="ECO:0000256" key="4">
    <source>
        <dbReference type="ARBA" id="ARBA00022989"/>
    </source>
</evidence>
<dbReference type="AlphaFoldDB" id="A0A8H4XIP2"/>
<keyword evidence="6" id="KW-0406">Ion transport</keyword>
<dbReference type="InterPro" id="IPR039261">
    <property type="entry name" value="FNR_nucleotide-bd"/>
</dbReference>
<keyword evidence="7 9" id="KW-0472">Membrane</keyword>
<dbReference type="SFLD" id="SFLDS00052">
    <property type="entry name" value="Ferric_Reductase_Domain"/>
    <property type="match status" value="1"/>
</dbReference>
<evidence type="ECO:0008006" key="15">
    <source>
        <dbReference type="Google" id="ProtNLM"/>
    </source>
</evidence>
<feature type="transmembrane region" description="Helical" evidence="9">
    <location>
        <begin position="240"/>
        <end position="258"/>
    </location>
</feature>
<dbReference type="InterPro" id="IPR013121">
    <property type="entry name" value="Fe_red_NAD-bd_6"/>
</dbReference>
<feature type="transmembrane region" description="Helical" evidence="9">
    <location>
        <begin position="354"/>
        <end position="371"/>
    </location>
</feature>
<reference evidence="13" key="2">
    <citation type="submission" date="2020-05" db="EMBL/GenBank/DDBJ databases">
        <authorList>
            <person name="Kim H.-S."/>
            <person name="Proctor R.H."/>
            <person name="Brown D.W."/>
        </authorList>
    </citation>
    <scope>NUCLEOTIDE SEQUENCE</scope>
    <source>
        <strain evidence="13">NRRL 22465</strain>
    </source>
</reference>
<dbReference type="InterPro" id="IPR051410">
    <property type="entry name" value="Ferric/Cupric_Reductase"/>
</dbReference>
<keyword evidence="4 9" id="KW-1133">Transmembrane helix</keyword>
<keyword evidence="10" id="KW-0732">Signal</keyword>
<evidence type="ECO:0000256" key="5">
    <source>
        <dbReference type="ARBA" id="ARBA00023002"/>
    </source>
</evidence>
<dbReference type="EMBL" id="JABEYC010000574">
    <property type="protein sequence ID" value="KAF4976070.1"/>
    <property type="molecule type" value="Genomic_DNA"/>
</dbReference>